<evidence type="ECO:0000259" key="1">
    <source>
        <dbReference type="PROSITE" id="PS50240"/>
    </source>
</evidence>
<dbReference type="PANTHER" id="PTHR24260:SF132">
    <property type="entry name" value="PEPTIDASE S1 DOMAIN-CONTAINING PROTEIN"/>
    <property type="match status" value="1"/>
</dbReference>
<dbReference type="Gene3D" id="2.40.10.10">
    <property type="entry name" value="Trypsin-like serine proteases"/>
    <property type="match status" value="1"/>
</dbReference>
<dbReference type="InterPro" id="IPR009003">
    <property type="entry name" value="Peptidase_S1_PA"/>
</dbReference>
<gene>
    <name evidence="2" type="ORF">ODALV1_LOCUS24639</name>
</gene>
<dbReference type="EMBL" id="CAXLJM020000092">
    <property type="protein sequence ID" value="CAL8132516.1"/>
    <property type="molecule type" value="Genomic_DNA"/>
</dbReference>
<dbReference type="SUPFAM" id="SSF50494">
    <property type="entry name" value="Trypsin-like serine proteases"/>
    <property type="match status" value="1"/>
</dbReference>
<dbReference type="PROSITE" id="PS50240">
    <property type="entry name" value="TRYPSIN_DOM"/>
    <property type="match status" value="1"/>
</dbReference>
<dbReference type="Proteomes" id="UP001642540">
    <property type="component" value="Unassembled WGS sequence"/>
</dbReference>
<reference evidence="2 3" key="1">
    <citation type="submission" date="2024-08" db="EMBL/GenBank/DDBJ databases">
        <authorList>
            <person name="Cucini C."/>
            <person name="Frati F."/>
        </authorList>
    </citation>
    <scope>NUCLEOTIDE SEQUENCE [LARGE SCALE GENOMIC DNA]</scope>
</reference>
<feature type="domain" description="Peptidase S1" evidence="1">
    <location>
        <begin position="1"/>
        <end position="120"/>
    </location>
</feature>
<evidence type="ECO:0000313" key="2">
    <source>
        <dbReference type="EMBL" id="CAL8132516.1"/>
    </source>
</evidence>
<comment type="caution">
    <text evidence="2">The sequence shown here is derived from an EMBL/GenBank/DDBJ whole genome shotgun (WGS) entry which is preliminary data.</text>
</comment>
<organism evidence="2 3">
    <name type="scientific">Orchesella dallaii</name>
    <dbReference type="NCBI Taxonomy" id="48710"/>
    <lineage>
        <taxon>Eukaryota</taxon>
        <taxon>Metazoa</taxon>
        <taxon>Ecdysozoa</taxon>
        <taxon>Arthropoda</taxon>
        <taxon>Hexapoda</taxon>
        <taxon>Collembola</taxon>
        <taxon>Entomobryomorpha</taxon>
        <taxon>Entomobryoidea</taxon>
        <taxon>Orchesellidae</taxon>
        <taxon>Orchesellinae</taxon>
        <taxon>Orchesella</taxon>
    </lineage>
</organism>
<proteinExistence type="predicted"/>
<dbReference type="InterPro" id="IPR051333">
    <property type="entry name" value="CLIP_Serine_Protease"/>
</dbReference>
<name>A0ABP1RPN3_9HEXA</name>
<dbReference type="InterPro" id="IPR043504">
    <property type="entry name" value="Peptidase_S1_PA_chymotrypsin"/>
</dbReference>
<dbReference type="Pfam" id="PF00089">
    <property type="entry name" value="Trypsin"/>
    <property type="match status" value="1"/>
</dbReference>
<sequence length="124" mass="13700">METDESGLLPKLLKTALLPVVDQSTCEKSLRRDISPNTKLCAGYTNGTGTCKGDSGSGLVFSQRHYASNRNGGKEPERFYIHGIVSNSAKLEGTNECDDKNYSVFTKISAFVEWVQETINKYEI</sequence>
<keyword evidence="3" id="KW-1185">Reference proteome</keyword>
<accession>A0ABP1RPN3</accession>
<protein>
    <recommendedName>
        <fullName evidence="1">Peptidase S1 domain-containing protein</fullName>
    </recommendedName>
</protein>
<dbReference type="PANTHER" id="PTHR24260">
    <property type="match status" value="1"/>
</dbReference>
<dbReference type="InterPro" id="IPR001254">
    <property type="entry name" value="Trypsin_dom"/>
</dbReference>
<evidence type="ECO:0000313" key="3">
    <source>
        <dbReference type="Proteomes" id="UP001642540"/>
    </source>
</evidence>